<keyword evidence="4 8" id="KW-1003">Cell membrane</keyword>
<feature type="transmembrane region" description="Helical" evidence="8">
    <location>
        <begin position="235"/>
        <end position="254"/>
    </location>
</feature>
<feature type="transmembrane region" description="Helical" evidence="8">
    <location>
        <begin position="180"/>
        <end position="198"/>
    </location>
</feature>
<feature type="transmembrane region" description="Helical" evidence="8">
    <location>
        <begin position="44"/>
        <end position="73"/>
    </location>
</feature>
<reference evidence="9 10" key="1">
    <citation type="submission" date="2016-05" db="EMBL/GenBank/DDBJ databases">
        <authorList>
            <person name="Lavstsen T."/>
            <person name="Jespersen J.S."/>
        </authorList>
    </citation>
    <scope>NUCLEOTIDE SEQUENCE [LARGE SCALE GENOMIC DNA]</scope>
    <source>
        <strain evidence="9 10">KCJ1736</strain>
    </source>
</reference>
<protein>
    <recommendedName>
        <fullName evidence="8">Probable membrane transporter protein</fullName>
    </recommendedName>
</protein>
<keyword evidence="7 8" id="KW-0472">Membrane</keyword>
<organism evidence="9 10">
    <name type="scientific">Agrobacterium tumefaciens</name>
    <dbReference type="NCBI Taxonomy" id="358"/>
    <lineage>
        <taxon>Bacteria</taxon>
        <taxon>Pseudomonadati</taxon>
        <taxon>Pseudomonadota</taxon>
        <taxon>Alphaproteobacteria</taxon>
        <taxon>Hyphomicrobiales</taxon>
        <taxon>Rhizobiaceae</taxon>
        <taxon>Rhizobium/Agrobacterium group</taxon>
        <taxon>Agrobacterium</taxon>
        <taxon>Agrobacterium tumefaciens complex</taxon>
    </lineage>
</organism>
<evidence type="ECO:0000256" key="1">
    <source>
        <dbReference type="ARBA" id="ARBA00004651"/>
    </source>
</evidence>
<keyword evidence="3" id="KW-0813">Transport</keyword>
<feature type="transmembrane region" description="Helical" evidence="8">
    <location>
        <begin position="205"/>
        <end position="223"/>
    </location>
</feature>
<evidence type="ECO:0000313" key="10">
    <source>
        <dbReference type="Proteomes" id="UP000077098"/>
    </source>
</evidence>
<feature type="transmembrane region" description="Helical" evidence="8">
    <location>
        <begin position="85"/>
        <end position="104"/>
    </location>
</feature>
<evidence type="ECO:0000256" key="7">
    <source>
        <dbReference type="ARBA" id="ARBA00023136"/>
    </source>
</evidence>
<dbReference type="InterPro" id="IPR002781">
    <property type="entry name" value="TM_pro_TauE-like"/>
</dbReference>
<evidence type="ECO:0000313" key="9">
    <source>
        <dbReference type="EMBL" id="OAE48611.1"/>
    </source>
</evidence>
<accession>A0A176XGA9</accession>
<feature type="transmembrane region" description="Helical" evidence="8">
    <location>
        <begin position="142"/>
        <end position="168"/>
    </location>
</feature>
<dbReference type="Pfam" id="PF01925">
    <property type="entry name" value="TauE"/>
    <property type="match status" value="1"/>
</dbReference>
<evidence type="ECO:0000256" key="2">
    <source>
        <dbReference type="ARBA" id="ARBA00009142"/>
    </source>
</evidence>
<keyword evidence="6 8" id="KW-1133">Transmembrane helix</keyword>
<evidence type="ECO:0000256" key="3">
    <source>
        <dbReference type="ARBA" id="ARBA00022448"/>
    </source>
</evidence>
<gene>
    <name evidence="9" type="ORF">A7J57_21580</name>
</gene>
<dbReference type="EMBL" id="LXPS01000005">
    <property type="protein sequence ID" value="OAE48611.1"/>
    <property type="molecule type" value="Genomic_DNA"/>
</dbReference>
<comment type="subcellular location">
    <subcellularLocation>
        <location evidence="1 8">Cell membrane</location>
        <topology evidence="1 8">Multi-pass membrane protein</topology>
    </subcellularLocation>
</comment>
<dbReference type="Proteomes" id="UP000077098">
    <property type="component" value="Unassembled WGS sequence"/>
</dbReference>
<proteinExistence type="inferred from homology"/>
<dbReference type="PANTHER" id="PTHR30269">
    <property type="entry name" value="TRANSMEMBRANE PROTEIN YFCA"/>
    <property type="match status" value="1"/>
</dbReference>
<dbReference type="AlphaFoldDB" id="A0A176XGA9"/>
<evidence type="ECO:0000256" key="6">
    <source>
        <dbReference type="ARBA" id="ARBA00022989"/>
    </source>
</evidence>
<keyword evidence="5 8" id="KW-0812">Transmembrane</keyword>
<dbReference type="PANTHER" id="PTHR30269:SF37">
    <property type="entry name" value="MEMBRANE TRANSPORTER PROTEIN"/>
    <property type="match status" value="1"/>
</dbReference>
<evidence type="ECO:0000256" key="8">
    <source>
        <dbReference type="RuleBase" id="RU363041"/>
    </source>
</evidence>
<dbReference type="RefSeq" id="WP_063947768.1">
    <property type="nucleotide sequence ID" value="NZ_LXPS01000005.1"/>
</dbReference>
<dbReference type="InterPro" id="IPR052017">
    <property type="entry name" value="TSUP"/>
</dbReference>
<dbReference type="GO" id="GO:0005886">
    <property type="term" value="C:plasma membrane"/>
    <property type="evidence" value="ECO:0007669"/>
    <property type="project" value="UniProtKB-SubCell"/>
</dbReference>
<evidence type="ECO:0000256" key="5">
    <source>
        <dbReference type="ARBA" id="ARBA00022692"/>
    </source>
</evidence>
<feature type="transmembrane region" description="Helical" evidence="8">
    <location>
        <begin position="110"/>
        <end position="130"/>
    </location>
</feature>
<comment type="caution">
    <text evidence="9">The sequence shown here is derived from an EMBL/GenBank/DDBJ whole genome shotgun (WGS) entry which is preliminary data.</text>
</comment>
<evidence type="ECO:0000256" key="4">
    <source>
        <dbReference type="ARBA" id="ARBA00022475"/>
    </source>
</evidence>
<sequence length="259" mass="27239">MSHLDFLSSFVAAHRPVLLAMFAGAALLAGLARGFSGFGAALIFIPLASAIVGPRVASAVLLVVDAVLTVGMIPPAFRMADRRDVFTMATGALVGVPVGTMLLAKGDPLTLRWLISGVVVVLLVFLLSGWRYSGRPKRPLTLLTGLVAGLFSGAAQLGGPPVVAYWLGGALKGAFVRANVILYFAISTIFSLASYFLGGLFSFDVFVFFLLALPFYGAGLYAGSRLHGFADEASFRRICYGLIAMSAVIGLPLFDSLLK</sequence>
<comment type="similarity">
    <text evidence="2 8">Belongs to the 4-toluene sulfonate uptake permease (TSUP) (TC 2.A.102) family.</text>
</comment>
<name>A0A176XGA9_AGRTU</name>